<dbReference type="SMART" id="SM00028">
    <property type="entry name" value="TPR"/>
    <property type="match status" value="2"/>
</dbReference>
<dbReference type="PROSITE" id="PS50059">
    <property type="entry name" value="FKBP_PPIASE"/>
    <property type="match status" value="1"/>
</dbReference>
<dbReference type="InterPro" id="IPR014729">
    <property type="entry name" value="Rossmann-like_a/b/a_fold"/>
</dbReference>
<proteinExistence type="predicted"/>
<feature type="domain" description="PPIase FKBP-type" evidence="6">
    <location>
        <begin position="323"/>
        <end position="414"/>
    </location>
</feature>
<dbReference type="WBParaSite" id="maker-uti_cns_0003509-snap-gene-0.2-mRNA-1">
    <property type="protein sequence ID" value="maker-uti_cns_0003509-snap-gene-0.2-mRNA-1"/>
    <property type="gene ID" value="maker-uti_cns_0003509-snap-gene-0.2"/>
</dbReference>
<sequence>LVFAFVAEPPRSAIGDVTSADKVSSSMAENIAKAKALANDASQKCTELGVKARIRFLERVEHNAGQAIVDLANEENADVILIGNRGIRGIKKAFLGSVSDYVLHHSHRTTIISANSRANSMSADTEAATPAQDSMPSSFVLVDKSLTEDGNGNPMDSGLSEEAAANSDRNSSLEFEKPNFELRDDNPIVREAAASAGMDNPDEAEVGLDVGEVQEMLATIESEQQGNRQQLFNESNPELIKRAPSDSAPETEATPELNKPVKADLEQNDEATSSEIQSSGIVESVEPEPKPANEEYIDILGNGQLLKKTIEKGGDESTRPKTGCRVTLNYEARLGGPDGPVVDKLDGLIVAIGDYDFLQAFDIALMLVGLGERCEIRSGPQHAYGSKHAYTTRLGAEIPPNSTLTFTVDLLKVDQPLDLGSVSLDNVLVMADAKRERGNFWFNRDEAYTAVCCYARAAAMLEQRCSANLSGASNELVQTAMDARVRVYNNLAACQLKMEAWNAAIESCDKALRLQAGNAKALYRKGRGLIGKGEPAAALQAMRAALSEEPDSRALQNEVAKLTIECRRQQTASQDLYRRMMGVGKSPGTATSSTSNSPSSMETSTRSGSSNAGSFIGRYKYWLLCVRDRIEFCCSAKSSHPVAFAVDAVAVIVVLLLLRLLISRMRFCTSVTFCRTTVKRDKNCSFKVLDAASNTAPPSLVPALDSVPLLEALRRGASQDPCHVVVVGRMQRPLCRKQPGTSKLGGGSSSSAMATRIICQPTTPRSSTPIQEKQQAAHHSKNDYINSNSGWLRPEVLVMNGRLGDQANLRRVVGQPEQRVAVHEGHNPRVRAR</sequence>
<keyword evidence="1" id="KW-0677">Repeat</keyword>
<keyword evidence="3" id="KW-0413">Isomerase</keyword>
<dbReference type="PANTHER" id="PTHR46512">
    <property type="entry name" value="PEPTIDYLPROLYL ISOMERASE"/>
    <property type="match status" value="1"/>
</dbReference>
<keyword evidence="5" id="KW-0472">Membrane</keyword>
<evidence type="ECO:0000256" key="1">
    <source>
        <dbReference type="ARBA" id="ARBA00022737"/>
    </source>
</evidence>
<keyword evidence="3" id="KW-0697">Rotamase</keyword>
<dbReference type="GO" id="GO:0016020">
    <property type="term" value="C:membrane"/>
    <property type="evidence" value="ECO:0007669"/>
    <property type="project" value="TreeGrafter"/>
</dbReference>
<feature type="region of interest" description="Disordered" evidence="4">
    <location>
        <begin position="584"/>
        <end position="610"/>
    </location>
</feature>
<evidence type="ECO:0000256" key="4">
    <source>
        <dbReference type="SAM" id="MobiDB-lite"/>
    </source>
</evidence>
<dbReference type="InterPro" id="IPR019734">
    <property type="entry name" value="TPR_rpt"/>
</dbReference>
<dbReference type="PRINTS" id="PR01438">
    <property type="entry name" value="UNVRSLSTRESS"/>
</dbReference>
<dbReference type="GO" id="GO:0044183">
    <property type="term" value="F:protein folding chaperone"/>
    <property type="evidence" value="ECO:0007669"/>
    <property type="project" value="TreeGrafter"/>
</dbReference>
<dbReference type="GO" id="GO:0012505">
    <property type="term" value="C:endomembrane system"/>
    <property type="evidence" value="ECO:0007669"/>
    <property type="project" value="TreeGrafter"/>
</dbReference>
<dbReference type="Pfam" id="PF00254">
    <property type="entry name" value="FKBP_C"/>
    <property type="match status" value="1"/>
</dbReference>
<keyword evidence="5" id="KW-1133">Transmembrane helix</keyword>
<protein>
    <recommendedName>
        <fullName evidence="3">peptidylprolyl isomerase</fullName>
        <ecNumber evidence="3">5.2.1.8</ecNumber>
    </recommendedName>
</protein>
<evidence type="ECO:0000313" key="7">
    <source>
        <dbReference type="Proteomes" id="UP000095280"/>
    </source>
</evidence>
<dbReference type="InterPro" id="IPR006015">
    <property type="entry name" value="Universal_stress_UspA"/>
</dbReference>
<evidence type="ECO:0000256" key="2">
    <source>
        <dbReference type="ARBA" id="ARBA00022803"/>
    </source>
</evidence>
<keyword evidence="2" id="KW-0802">TPR repeat</keyword>
<feature type="region of interest" description="Disordered" evidence="4">
    <location>
        <begin position="240"/>
        <end position="289"/>
    </location>
</feature>
<dbReference type="InterPro" id="IPR006016">
    <property type="entry name" value="UspA"/>
</dbReference>
<dbReference type="AlphaFoldDB" id="A0A1I8GXB7"/>
<dbReference type="GO" id="GO:0043066">
    <property type="term" value="P:negative regulation of apoptotic process"/>
    <property type="evidence" value="ECO:0007669"/>
    <property type="project" value="TreeGrafter"/>
</dbReference>
<feature type="compositionally biased region" description="Low complexity" evidence="4">
    <location>
        <begin position="586"/>
        <end position="610"/>
    </location>
</feature>
<dbReference type="Proteomes" id="UP000095280">
    <property type="component" value="Unplaced"/>
</dbReference>
<dbReference type="GO" id="GO:0005740">
    <property type="term" value="C:mitochondrial envelope"/>
    <property type="evidence" value="ECO:0007669"/>
    <property type="project" value="TreeGrafter"/>
</dbReference>
<comment type="catalytic activity">
    <reaction evidence="3">
        <text>[protein]-peptidylproline (omega=180) = [protein]-peptidylproline (omega=0)</text>
        <dbReference type="Rhea" id="RHEA:16237"/>
        <dbReference type="Rhea" id="RHEA-COMP:10747"/>
        <dbReference type="Rhea" id="RHEA-COMP:10748"/>
        <dbReference type="ChEBI" id="CHEBI:83833"/>
        <dbReference type="ChEBI" id="CHEBI:83834"/>
        <dbReference type="EC" id="5.2.1.8"/>
    </reaction>
</comment>
<evidence type="ECO:0000256" key="3">
    <source>
        <dbReference type="PROSITE-ProRule" id="PRU00277"/>
    </source>
</evidence>
<dbReference type="CDD" id="cd23659">
    <property type="entry name" value="USP_At3g01520-like"/>
    <property type="match status" value="1"/>
</dbReference>
<name>A0A1I8GXB7_9PLAT</name>
<dbReference type="GO" id="GO:0005829">
    <property type="term" value="C:cytosol"/>
    <property type="evidence" value="ECO:0007669"/>
    <property type="project" value="TreeGrafter"/>
</dbReference>
<dbReference type="GO" id="GO:0003755">
    <property type="term" value="F:peptidyl-prolyl cis-trans isomerase activity"/>
    <property type="evidence" value="ECO:0007669"/>
    <property type="project" value="UniProtKB-KW"/>
</dbReference>
<dbReference type="Gene3D" id="1.25.40.10">
    <property type="entry name" value="Tetratricopeptide repeat domain"/>
    <property type="match status" value="1"/>
</dbReference>
<dbReference type="Gene3D" id="3.40.50.620">
    <property type="entry name" value="HUPs"/>
    <property type="match status" value="1"/>
</dbReference>
<feature type="compositionally biased region" description="Polar residues" evidence="4">
    <location>
        <begin position="270"/>
        <end position="281"/>
    </location>
</feature>
<dbReference type="InterPro" id="IPR011990">
    <property type="entry name" value="TPR-like_helical_dom_sf"/>
</dbReference>
<feature type="transmembrane region" description="Helical" evidence="5">
    <location>
        <begin position="642"/>
        <end position="662"/>
    </location>
</feature>
<accession>A0A1I8GXB7</accession>
<dbReference type="PANTHER" id="PTHR46512:SF1">
    <property type="entry name" value="PEPTIDYLPROLYL ISOMERASE"/>
    <property type="match status" value="1"/>
</dbReference>
<evidence type="ECO:0000256" key="5">
    <source>
        <dbReference type="SAM" id="Phobius"/>
    </source>
</evidence>
<dbReference type="Pfam" id="PF00582">
    <property type="entry name" value="Usp"/>
    <property type="match status" value="1"/>
</dbReference>
<reference evidence="8" key="1">
    <citation type="submission" date="2016-11" db="UniProtKB">
        <authorList>
            <consortium name="WormBaseParasite"/>
        </authorList>
    </citation>
    <scope>IDENTIFICATION</scope>
</reference>
<dbReference type="EC" id="5.2.1.8" evidence="3"/>
<evidence type="ECO:0000259" key="6">
    <source>
        <dbReference type="PROSITE" id="PS50059"/>
    </source>
</evidence>
<evidence type="ECO:0000313" key="8">
    <source>
        <dbReference type="WBParaSite" id="maker-uti_cns_0003509-snap-gene-0.2-mRNA-1"/>
    </source>
</evidence>
<dbReference type="Gene3D" id="3.10.50.40">
    <property type="match status" value="1"/>
</dbReference>
<dbReference type="InterPro" id="IPR050754">
    <property type="entry name" value="FKBP4/5/8-like"/>
</dbReference>
<organism evidence="7 8">
    <name type="scientific">Macrostomum lignano</name>
    <dbReference type="NCBI Taxonomy" id="282301"/>
    <lineage>
        <taxon>Eukaryota</taxon>
        <taxon>Metazoa</taxon>
        <taxon>Spiralia</taxon>
        <taxon>Lophotrochozoa</taxon>
        <taxon>Platyhelminthes</taxon>
        <taxon>Rhabditophora</taxon>
        <taxon>Macrostomorpha</taxon>
        <taxon>Macrostomida</taxon>
        <taxon>Macrostomidae</taxon>
        <taxon>Macrostomum</taxon>
    </lineage>
</organism>
<keyword evidence="5" id="KW-0812">Transmembrane</keyword>
<keyword evidence="7" id="KW-1185">Reference proteome</keyword>
<dbReference type="SUPFAM" id="SSF48452">
    <property type="entry name" value="TPR-like"/>
    <property type="match status" value="1"/>
</dbReference>
<dbReference type="InterPro" id="IPR046357">
    <property type="entry name" value="PPIase_dom_sf"/>
</dbReference>
<dbReference type="SUPFAM" id="SSF52402">
    <property type="entry name" value="Adenine nucleotide alpha hydrolases-like"/>
    <property type="match status" value="1"/>
</dbReference>
<feature type="compositionally biased region" description="Polar residues" evidence="4">
    <location>
        <begin position="762"/>
        <end position="774"/>
    </location>
</feature>
<dbReference type="InterPro" id="IPR001179">
    <property type="entry name" value="PPIase_FKBP_dom"/>
</dbReference>
<dbReference type="SUPFAM" id="SSF54534">
    <property type="entry name" value="FKBP-like"/>
    <property type="match status" value="1"/>
</dbReference>
<feature type="region of interest" description="Disordered" evidence="4">
    <location>
        <begin position="762"/>
        <end position="785"/>
    </location>
</feature>
<feature type="region of interest" description="Disordered" evidence="4">
    <location>
        <begin position="145"/>
        <end position="179"/>
    </location>
</feature>